<dbReference type="InterPro" id="IPR045851">
    <property type="entry name" value="AMP-bd_C_sf"/>
</dbReference>
<dbReference type="GO" id="GO:0016877">
    <property type="term" value="F:ligase activity, forming carbon-sulfur bonds"/>
    <property type="evidence" value="ECO:0007669"/>
    <property type="project" value="UniProtKB-ARBA"/>
</dbReference>
<dbReference type="Gene3D" id="3.40.50.12780">
    <property type="entry name" value="N-terminal domain of ligase-like"/>
    <property type="match status" value="1"/>
</dbReference>
<dbReference type="PROSITE" id="PS00455">
    <property type="entry name" value="AMP_BINDING"/>
    <property type="match status" value="1"/>
</dbReference>
<evidence type="ECO:0000259" key="1">
    <source>
        <dbReference type="Pfam" id="PF00501"/>
    </source>
</evidence>
<evidence type="ECO:0000313" key="4">
    <source>
        <dbReference type="Proteomes" id="UP000541426"/>
    </source>
</evidence>
<protein>
    <submittedName>
        <fullName evidence="3">Acyl-CoA synthetase (AMP-forming)/AMP-acid ligase II</fullName>
    </submittedName>
</protein>
<dbReference type="InterPro" id="IPR020845">
    <property type="entry name" value="AMP-binding_CS"/>
</dbReference>
<dbReference type="InterPro" id="IPR042099">
    <property type="entry name" value="ANL_N_sf"/>
</dbReference>
<dbReference type="Pfam" id="PF13193">
    <property type="entry name" value="AMP-binding_C"/>
    <property type="match status" value="1"/>
</dbReference>
<dbReference type="Proteomes" id="UP000541426">
    <property type="component" value="Unassembled WGS sequence"/>
</dbReference>
<comment type="caution">
    <text evidence="3">The sequence shown here is derived from an EMBL/GenBank/DDBJ whole genome shotgun (WGS) entry which is preliminary data.</text>
</comment>
<keyword evidence="3" id="KW-0436">Ligase</keyword>
<dbReference type="AlphaFoldDB" id="A0A7W6GRL2"/>
<organism evidence="3 4">
    <name type="scientific">Sagittula marina</name>
    <dbReference type="NCBI Taxonomy" id="943940"/>
    <lineage>
        <taxon>Bacteria</taxon>
        <taxon>Pseudomonadati</taxon>
        <taxon>Pseudomonadota</taxon>
        <taxon>Alphaproteobacteria</taxon>
        <taxon>Rhodobacterales</taxon>
        <taxon>Roseobacteraceae</taxon>
        <taxon>Sagittula</taxon>
    </lineage>
</organism>
<proteinExistence type="predicted"/>
<gene>
    <name evidence="3" type="ORF">GGQ68_001024</name>
</gene>
<dbReference type="SUPFAM" id="SSF56801">
    <property type="entry name" value="Acetyl-CoA synthetase-like"/>
    <property type="match status" value="1"/>
</dbReference>
<feature type="domain" description="AMP-binding enzyme C-terminal" evidence="2">
    <location>
        <begin position="427"/>
        <end position="499"/>
    </location>
</feature>
<evidence type="ECO:0000259" key="2">
    <source>
        <dbReference type="Pfam" id="PF13193"/>
    </source>
</evidence>
<dbReference type="PANTHER" id="PTHR43767">
    <property type="entry name" value="LONG-CHAIN-FATTY-ACID--COA LIGASE"/>
    <property type="match status" value="1"/>
</dbReference>
<dbReference type="InterPro" id="IPR000873">
    <property type="entry name" value="AMP-dep_synth/lig_dom"/>
</dbReference>
<dbReference type="RefSeq" id="WP_183963548.1">
    <property type="nucleotide sequence ID" value="NZ_BAABBZ010000014.1"/>
</dbReference>
<dbReference type="Pfam" id="PF00501">
    <property type="entry name" value="AMP-binding"/>
    <property type="match status" value="1"/>
</dbReference>
<dbReference type="EMBL" id="JACIEJ010000002">
    <property type="protein sequence ID" value="MBB3984708.1"/>
    <property type="molecule type" value="Genomic_DNA"/>
</dbReference>
<keyword evidence="4" id="KW-1185">Reference proteome</keyword>
<evidence type="ECO:0000313" key="3">
    <source>
        <dbReference type="EMBL" id="MBB3984708.1"/>
    </source>
</evidence>
<dbReference type="Gene3D" id="3.30.300.30">
    <property type="match status" value="1"/>
</dbReference>
<accession>A0A7W6GRL2</accession>
<feature type="domain" description="AMP-dependent synthetase/ligase" evidence="1">
    <location>
        <begin position="60"/>
        <end position="370"/>
    </location>
</feature>
<dbReference type="InterPro" id="IPR025110">
    <property type="entry name" value="AMP-bd_C"/>
</dbReference>
<name>A0A7W6GRL2_9RHOB</name>
<dbReference type="InterPro" id="IPR050237">
    <property type="entry name" value="ATP-dep_AMP-bd_enzyme"/>
</dbReference>
<dbReference type="CDD" id="cd04433">
    <property type="entry name" value="AFD_class_I"/>
    <property type="match status" value="1"/>
</dbReference>
<reference evidence="3 4" key="1">
    <citation type="submission" date="2020-08" db="EMBL/GenBank/DDBJ databases">
        <title>Genomic Encyclopedia of Type Strains, Phase IV (KMG-IV): sequencing the most valuable type-strain genomes for metagenomic binning, comparative biology and taxonomic classification.</title>
        <authorList>
            <person name="Goeker M."/>
        </authorList>
    </citation>
    <scope>NUCLEOTIDE SEQUENCE [LARGE SCALE GENOMIC DNA]</scope>
    <source>
        <strain evidence="3 4">DSM 102235</strain>
    </source>
</reference>
<sequence>MFDQHDVRHMKDGNLNGAVAPGTDPRLWAHTPQHLVEAFLSDAATGLIVDAKGAALAPQAVRDLCKALSTDDIGPGDVVLVKAENTLQGVAAILAVWLRGATVCPVDPAASAEVVTLIGREIHARALIETDGRIMPLDTSARHGTEWQRHGYATGDDLGMVIFTSGSSGRPKGVMLSNTNIMTALRSIAAYLDMSARDRVLCIPPMFLDYGVYQVLFTLFSRSGLVLGTGIRNPITILELIKTYQPTIIPVVPALASGLTRILNTFSQQLSGVRLVCNTGGHLAPATVQSLRRAFPGVAVVPMYGLTETKRALFLPAELVDSHEGSVGGPMPGLDARVVVTAADGALLEAEDGQEGELYLRGSSVMQGYHAADAGAGARIVEGRYRDDVWLATGDLFVRDADGCLYFRGRSKALVKQRGYCLYPRDIEAVAEAHPQVRSAVMIGRTEPDGDESAVLFIVPETAADPDGVRAAVLHALPVTLQPRFVHFLPEWPPSPVGKIDLNALHTIAKDLN</sequence>
<dbReference type="PANTHER" id="PTHR43767:SF10">
    <property type="entry name" value="SURFACTIN SYNTHASE SUBUNIT 1"/>
    <property type="match status" value="1"/>
</dbReference>